<evidence type="ECO:0000313" key="20">
    <source>
        <dbReference type="EnsemblPlants" id="QL11p042019:mrna"/>
    </source>
</evidence>
<evidence type="ECO:0000256" key="2">
    <source>
        <dbReference type="ARBA" id="ARBA00022485"/>
    </source>
</evidence>
<evidence type="ECO:0000256" key="5">
    <source>
        <dbReference type="ARBA" id="ARBA00022741"/>
    </source>
</evidence>
<evidence type="ECO:0000256" key="12">
    <source>
        <dbReference type="ARBA" id="ARBA00046335"/>
    </source>
</evidence>
<dbReference type="GO" id="GO:0051539">
    <property type="term" value="F:4 iron, 4 sulfur cluster binding"/>
    <property type="evidence" value="ECO:0007669"/>
    <property type="project" value="UniProtKB-KW"/>
</dbReference>
<feature type="compositionally biased region" description="Low complexity" evidence="15">
    <location>
        <begin position="1665"/>
        <end position="1681"/>
    </location>
</feature>
<feature type="domain" description="NB-ARC" evidence="16">
    <location>
        <begin position="1441"/>
        <end position="1512"/>
    </location>
</feature>
<dbReference type="Gene3D" id="1.20.5.4130">
    <property type="match status" value="1"/>
</dbReference>
<evidence type="ECO:0000256" key="14">
    <source>
        <dbReference type="SAM" id="Coils"/>
    </source>
</evidence>
<keyword evidence="14" id="KW-0175">Coiled coil</keyword>
<evidence type="ECO:0000256" key="1">
    <source>
        <dbReference type="ARBA" id="ARBA00001966"/>
    </source>
</evidence>
<feature type="region of interest" description="Disordered" evidence="15">
    <location>
        <begin position="2286"/>
        <end position="2310"/>
    </location>
</feature>
<keyword evidence="4" id="KW-0677">Repeat</keyword>
<accession>A0A7N2MZ41</accession>
<dbReference type="InParanoid" id="A0A7N2MZ41"/>
<keyword evidence="9" id="KW-0411">Iron-sulfur</keyword>
<evidence type="ECO:0000256" key="8">
    <source>
        <dbReference type="ARBA" id="ARBA00023004"/>
    </source>
</evidence>
<organism evidence="20 21">
    <name type="scientific">Quercus lobata</name>
    <name type="common">Valley oak</name>
    <dbReference type="NCBI Taxonomy" id="97700"/>
    <lineage>
        <taxon>Eukaryota</taxon>
        <taxon>Viridiplantae</taxon>
        <taxon>Streptophyta</taxon>
        <taxon>Embryophyta</taxon>
        <taxon>Tracheophyta</taxon>
        <taxon>Spermatophyta</taxon>
        <taxon>Magnoliopsida</taxon>
        <taxon>eudicotyledons</taxon>
        <taxon>Gunneridae</taxon>
        <taxon>Pentapetalae</taxon>
        <taxon>rosids</taxon>
        <taxon>fabids</taxon>
        <taxon>Fagales</taxon>
        <taxon>Fagaceae</taxon>
        <taxon>Quercus</taxon>
    </lineage>
</organism>
<evidence type="ECO:0000259" key="17">
    <source>
        <dbReference type="Pfam" id="PF04195"/>
    </source>
</evidence>
<dbReference type="Pfam" id="PF18052">
    <property type="entry name" value="Rx_N"/>
    <property type="match status" value="1"/>
</dbReference>
<dbReference type="Gene3D" id="3.40.1010.20">
    <property type="entry name" value="4-hydroxy-3-methylbut-2-enyl diphosphate reductase, catalytic domain"/>
    <property type="match status" value="2"/>
</dbReference>
<proteinExistence type="inferred from homology"/>
<reference evidence="20" key="2">
    <citation type="submission" date="2021-01" db="UniProtKB">
        <authorList>
            <consortium name="EnsemblPlants"/>
        </authorList>
    </citation>
    <scope>IDENTIFICATION</scope>
</reference>
<dbReference type="Gene3D" id="3.40.50.11270">
    <property type="match status" value="1"/>
</dbReference>
<keyword evidence="7" id="KW-0560">Oxidoreductase</keyword>
<evidence type="ECO:0000313" key="21">
    <source>
        <dbReference type="Proteomes" id="UP000594261"/>
    </source>
</evidence>
<evidence type="ECO:0000256" key="6">
    <source>
        <dbReference type="ARBA" id="ARBA00022821"/>
    </source>
</evidence>
<dbReference type="InterPro" id="IPR032675">
    <property type="entry name" value="LRR_dom_sf"/>
</dbReference>
<keyword evidence="8" id="KW-0408">Iron</keyword>
<evidence type="ECO:0000256" key="13">
    <source>
        <dbReference type="ARBA" id="ARBA00047177"/>
    </source>
</evidence>
<feature type="region of interest" description="Disordered" evidence="15">
    <location>
        <begin position="1978"/>
        <end position="2093"/>
    </location>
</feature>
<evidence type="ECO:0000256" key="7">
    <source>
        <dbReference type="ARBA" id="ARBA00023002"/>
    </source>
</evidence>
<keyword evidence="2" id="KW-0004">4Fe-4S</keyword>
<keyword evidence="21" id="KW-1185">Reference proteome</keyword>
<evidence type="ECO:0000259" key="18">
    <source>
        <dbReference type="Pfam" id="PF18052"/>
    </source>
</evidence>
<dbReference type="PANTHER" id="PTHR31619:SF5">
    <property type="entry name" value="4-HYDROXY-3-METHYLBUT-2-ENYL DIPHOSPHATE REDUCTASE, CHLOROPLASTIC"/>
    <property type="match status" value="1"/>
</dbReference>
<dbReference type="GO" id="GO:0046872">
    <property type="term" value="F:metal ion binding"/>
    <property type="evidence" value="ECO:0007669"/>
    <property type="project" value="UniProtKB-KW"/>
</dbReference>
<dbReference type="SUPFAM" id="SSF52540">
    <property type="entry name" value="P-loop containing nucleoside triphosphate hydrolases"/>
    <property type="match status" value="2"/>
</dbReference>
<dbReference type="Pfam" id="PF04195">
    <property type="entry name" value="Transposase_28"/>
    <property type="match status" value="1"/>
</dbReference>
<evidence type="ECO:0000256" key="11">
    <source>
        <dbReference type="ARBA" id="ARBA00046314"/>
    </source>
</evidence>
<dbReference type="InterPro" id="IPR041118">
    <property type="entry name" value="Rx_N"/>
</dbReference>
<dbReference type="Pfam" id="PF00931">
    <property type="entry name" value="NB-ARC"/>
    <property type="match status" value="2"/>
</dbReference>
<dbReference type="InterPro" id="IPR036388">
    <property type="entry name" value="WH-like_DNA-bd_sf"/>
</dbReference>
<feature type="domain" description="NB-ARC" evidence="16">
    <location>
        <begin position="38"/>
        <end position="83"/>
    </location>
</feature>
<evidence type="ECO:0000256" key="10">
    <source>
        <dbReference type="ARBA" id="ARBA00046313"/>
    </source>
</evidence>
<feature type="domain" description="Transposase (putative) gypsy type" evidence="17">
    <location>
        <begin position="1782"/>
        <end position="1823"/>
    </location>
</feature>
<feature type="coiled-coil region" evidence="14">
    <location>
        <begin position="2209"/>
        <end position="2243"/>
    </location>
</feature>
<keyword evidence="6" id="KW-0611">Plant defense</keyword>
<dbReference type="GO" id="GO:0051745">
    <property type="term" value="F:4-hydroxy-3-methylbut-2-enyl diphosphate reductase activity"/>
    <property type="evidence" value="ECO:0007669"/>
    <property type="project" value="UniProtKB-EC"/>
</dbReference>
<dbReference type="InterPro" id="IPR002182">
    <property type="entry name" value="NB-ARC"/>
</dbReference>
<feature type="domain" description="Disease resistance protein winged helix" evidence="19">
    <location>
        <begin position="163"/>
        <end position="232"/>
    </location>
</feature>
<dbReference type="Gene3D" id="1.10.10.10">
    <property type="entry name" value="Winged helix-like DNA-binding domain superfamily/Winged helix DNA-binding domain"/>
    <property type="match status" value="1"/>
</dbReference>
<evidence type="ECO:0000256" key="3">
    <source>
        <dbReference type="ARBA" id="ARBA00022723"/>
    </source>
</evidence>
<sequence length="2310" mass="262430">MNDEEFKKALFEFLEHIQDHTLRNSLSSFVRGIYRKNGEGLQDLNDNELKNALFHYLKDKTYLLVMDDIWKIEVWNEGDTCPPELETPGRQIVESCHGLLLAIVVLGGFLANKEKTHQTWLKLIGHVNWYLDQNKSFCRDILALSYNHLSQHLKPCFLYFGFYPKDFEILVMQLIRLWIAEGFIQQTGSRNMEDVAEDYLEELIDQSLIQIAAKRLDGGVKTCRIHNLLRHLCISVSAEEKLLEVRSNVNLSPMSKSRRISIHSANHPDISSNPCEPSNSCSFIGFGEVVKLESPLVKSNYLKWLCETNKLVQVVELNSICSLWNLETLDLRNSERTNYKIKCLPKGIWKLQKLRHLYLDGPTSVPRTDNTVTLLNIQALTGIAINEDIETLFAKARFPNVQKLELHSIRWTESGLLSSLHPLRHLQTLKIYELMLLSSPTSFHLTLTKITIFVGANLFGGGVMRVLGSLTNLRILKVVGDGHHQITVDCDERSFCQLEVFKMAKMQVVHCSMGKELHWLTAIWNVHVLYPGPTLAKMVQQLRNQMRNGCDIIKTLKENGYEYKWGNVTVKLVEAYGFCWAVERAVQIAYEARKQFPDERIWVTNEIIHNPTVNKRLEEMEVQNIPLEEGKKQFEVVDKGDVVILPAFGAAVDEMLTLSDKNVQIVDTTCPWVSKVWNTVKHKKGDYTSIIHGKYAHEETVATASFAGKYIIVKNMTEAMYVCDYILGDELNGSSSTKEEFLKKFKYAVSKEFDPDSDLVKLGIANQTTMLKGETEEIGKLLERTMMRKYGVENVNEHFLSFNTICDATQIRVSFSLFGVVTCLINSHVGVVGEELDSMVRVWVCQAMGSTLSRVKTRDAPLLSIPAESSDILVLEARLHEDLQILRLRIRVGITPLTHELSCSPQNHTSSISAISIFGALLPQNKVFEEWMRMKGLRVLQRHRILKVIWYGQGWHRLKPVPRFDRRKMVFLPLLVKIRSRFWSCQIFGLKLGSLHLFFSGASPKPGALWTFSSTLQAPRRVLLLHELWACKSLSPRTIQGLGSVQNLLESEDHTRPWSCPKLVRFLFFVLGFPIGLSPRTIQGLGSVQNLLESEDHTRPWFCPKLVRVSFSLFGMVTFLINPHVGVVGEELDSMVRVWVCQAMGSTLRSAKMQCMVEEKLDLMLVIGGWNSSNTSHLQKIAEEHGIPSYWIDSEKRIGPGNKIAYKLNHGELVEKENFLPEGPITIGVTSGASTPDKVVEDALIKVFDIKREEALQLVFGIMLLKDLTMERKRVEEFEETLIEREKETRVEESEEKEKYEDNEQVNEWMRKKKKKRYVEDMHSGKRQDELVKEVVSQIRDVAYEAEDVIDTFIITVTEHRRRRSKLRKLIHSCERAITFHEVESKIESIKIINKEINDNRSKYGIEIAESSGGDAEAEEILHRRRKRVEEDQVVGFAHDAEVLVKELMEGSLQRNVASIIGMGGLGKTTLARKIYNNNDVKNYFDFRGWVSVSQKYRIRELLLEILKGLSPPPRVMLRAELKEKLLQGLYATYSSNNDKLKGILIEDLKRFKEMNECFKEMNDEEFRKAWFEFLEGVQDHNDLKNSLSNFVQDFYSENGVKLQDTTEDELKTFPTSKKVPKSFLSPLVIRGAIARLKGPSSSSICSAEKLQSVCLEREIDDYQDGSSESDGSVDSSSCSDSSDEHYSSGVPGIPIEEFQEQRRRAASGSGASSSRQPSSPPQDEEEDEDVIYSCAPEVASTLDDAKLKTLVDRYQIPKELNPRLPQPGEWCCSPSSGLGVYASYLLAGLRFPLNSFCRDLFQRLGIGPNQLNPNGWRTIVAMQVLWREALEGNRPITVDEFLYCYKPSEIKKSAGFYQFSSRGSYYSLITGRSSSDRLWKKEFIIISGNWAGDPADVGIPSFPPFTSPLGRLRPEAVVRPRLDKFFLDQIEVVRTFPGRTFHDLVTFTRLATWGLGPVPTVENLSHEELTRRRISTMRENKEKTVASGDEDAAAPTVKVASVQAGKRKSKPILSTVDLDDLPSRRGHKKQKSSKTTLPKVPKFVPPTVNLDEPVVDVEPVQTIHPVQSDPPPPPKASHKPSPSEPSDRPPNLVLDEGYAWRTFKGIVTDHEVNECYNMSVKEFERSGVHDLFKAMSKFYTATCQAKELASDAKTAKEKVKELSHEILSKKGEVIRLTEDFNRLLGSETKLKNDVEELKADNLEKDTCIIHLEGKVSELTSSLEKAREEAIAAFKKSDEYKNRLDSHYAAGYEDFRADAKEAYPDLDFNSFKLPLATESSVLQTSSEDVNIMDDANTEVTQDDPKTSLPK</sequence>
<evidence type="ECO:0000256" key="15">
    <source>
        <dbReference type="SAM" id="MobiDB-lite"/>
    </source>
</evidence>
<dbReference type="InterPro" id="IPR007321">
    <property type="entry name" value="Transposase_28"/>
</dbReference>
<dbReference type="InterPro" id="IPR003451">
    <property type="entry name" value="LytB/IspH"/>
</dbReference>
<dbReference type="GO" id="GO:0051707">
    <property type="term" value="P:response to other organism"/>
    <property type="evidence" value="ECO:0007669"/>
    <property type="project" value="UniProtKB-ARBA"/>
</dbReference>
<dbReference type="Pfam" id="PF23559">
    <property type="entry name" value="WHD_DRP"/>
    <property type="match status" value="1"/>
</dbReference>
<name>A0A7N2MZ41_QUELO</name>
<dbReference type="CDD" id="cd14798">
    <property type="entry name" value="RX-CC_like"/>
    <property type="match status" value="1"/>
</dbReference>
<dbReference type="GO" id="GO:0019288">
    <property type="term" value="P:isopentenyl diphosphate biosynthetic process, methylerythritol 4-phosphate pathway"/>
    <property type="evidence" value="ECO:0007669"/>
    <property type="project" value="InterPro"/>
</dbReference>
<dbReference type="Gene3D" id="3.80.10.10">
    <property type="entry name" value="Ribonuclease Inhibitor"/>
    <property type="match status" value="1"/>
</dbReference>
<dbReference type="SUPFAM" id="SSF52058">
    <property type="entry name" value="L domain-like"/>
    <property type="match status" value="1"/>
</dbReference>
<keyword evidence="5" id="KW-0547">Nucleotide-binding</keyword>
<dbReference type="EC" id="1.17.7.4" evidence="13"/>
<dbReference type="Gene3D" id="3.40.50.300">
    <property type="entry name" value="P-loop containing nucleotide triphosphate hydrolases"/>
    <property type="match status" value="1"/>
</dbReference>
<dbReference type="GO" id="GO:0050992">
    <property type="term" value="P:dimethylallyl diphosphate biosynthetic process"/>
    <property type="evidence" value="ECO:0007669"/>
    <property type="project" value="InterPro"/>
</dbReference>
<protein>
    <recommendedName>
        <fullName evidence="13">4-hydroxy-3-methylbut-2-enyl diphosphate reductase</fullName>
        <ecNumber evidence="13">1.17.7.4</ecNumber>
    </recommendedName>
</protein>
<dbReference type="GO" id="GO:0043531">
    <property type="term" value="F:ADP binding"/>
    <property type="evidence" value="ECO:0007669"/>
    <property type="project" value="InterPro"/>
</dbReference>
<dbReference type="InterPro" id="IPR058922">
    <property type="entry name" value="WHD_DRP"/>
</dbReference>
<dbReference type="Gramene" id="QL11p042019:mrna">
    <property type="protein sequence ID" value="QL11p042019:mrna"/>
    <property type="gene ID" value="QL11p042019"/>
</dbReference>
<comment type="pathway">
    <text evidence="10">Isoprenoid biosynthesis; isopentenyl diphosphate biosynthesis via DXP pathway; isopentenyl diphosphate from 1-deoxy-D-xylulose 5-phosphate: step 6/6.</text>
</comment>
<dbReference type="Pfam" id="PF02401">
    <property type="entry name" value="LYTB"/>
    <property type="match status" value="2"/>
</dbReference>
<dbReference type="InterPro" id="IPR038005">
    <property type="entry name" value="RX-like_CC"/>
</dbReference>
<comment type="pathway">
    <text evidence="11">Isoprenoid biosynthesis; dimethylallyl diphosphate biosynthesis; dimethylallyl diphosphate from (2E)-4-hydroxy-3-methylbutenyl diphosphate: step 1/1.</text>
</comment>
<evidence type="ECO:0000259" key="16">
    <source>
        <dbReference type="Pfam" id="PF00931"/>
    </source>
</evidence>
<keyword evidence="3" id="KW-0479">Metal-binding</keyword>
<evidence type="ECO:0000256" key="4">
    <source>
        <dbReference type="ARBA" id="ARBA00022737"/>
    </source>
</evidence>
<comment type="cofactor">
    <cofactor evidence="1">
        <name>[4Fe-4S] cluster</name>
        <dbReference type="ChEBI" id="CHEBI:49883"/>
    </cofactor>
</comment>
<feature type="coiled-coil region" evidence="14">
    <location>
        <begin position="2146"/>
        <end position="2173"/>
    </location>
</feature>
<dbReference type="Proteomes" id="UP000594261">
    <property type="component" value="Chromosome 11"/>
</dbReference>
<evidence type="ECO:0000256" key="9">
    <source>
        <dbReference type="ARBA" id="ARBA00023014"/>
    </source>
</evidence>
<dbReference type="FunFam" id="1.10.10.10:FF:000322">
    <property type="entry name" value="Probable disease resistance protein At1g63360"/>
    <property type="match status" value="1"/>
</dbReference>
<dbReference type="EnsemblPlants" id="QL11p042019:mrna">
    <property type="protein sequence ID" value="QL11p042019:mrna"/>
    <property type="gene ID" value="QL11p042019"/>
</dbReference>
<feature type="region of interest" description="Disordered" evidence="15">
    <location>
        <begin position="1663"/>
        <end position="1730"/>
    </location>
</feature>
<comment type="similarity">
    <text evidence="12">Belongs to the IspH family.</text>
</comment>
<dbReference type="PANTHER" id="PTHR31619">
    <property type="entry name" value="4-HYDROXY-3-METHYLBUT-2-ENYL DIPHOSPHATE REDUCTASE, CHLOROPLASTIC"/>
    <property type="match status" value="1"/>
</dbReference>
<dbReference type="GO" id="GO:0006952">
    <property type="term" value="P:defense response"/>
    <property type="evidence" value="ECO:0007669"/>
    <property type="project" value="UniProtKB-KW"/>
</dbReference>
<feature type="domain" description="Disease resistance N-terminal" evidence="18">
    <location>
        <begin position="1318"/>
        <end position="1367"/>
    </location>
</feature>
<evidence type="ECO:0000259" key="19">
    <source>
        <dbReference type="Pfam" id="PF23559"/>
    </source>
</evidence>
<dbReference type="EMBL" id="LRBV02000011">
    <property type="status" value="NOT_ANNOTATED_CDS"/>
    <property type="molecule type" value="Genomic_DNA"/>
</dbReference>
<dbReference type="InterPro" id="IPR027417">
    <property type="entry name" value="P-loop_NTPase"/>
</dbReference>
<reference evidence="20 21" key="1">
    <citation type="journal article" date="2016" name="G3 (Bethesda)">
        <title>First Draft Assembly and Annotation of the Genome of a California Endemic Oak Quercus lobata Nee (Fagaceae).</title>
        <authorList>
            <person name="Sork V.L."/>
            <person name="Fitz-Gibbon S.T."/>
            <person name="Puiu D."/>
            <person name="Crepeau M."/>
            <person name="Gugger P.F."/>
            <person name="Sherman R."/>
            <person name="Stevens K."/>
            <person name="Langley C.H."/>
            <person name="Pellegrini M."/>
            <person name="Salzberg S.L."/>
        </authorList>
    </citation>
    <scope>NUCLEOTIDE SEQUENCE [LARGE SCALE GENOMIC DNA]</scope>
    <source>
        <strain evidence="20 21">cv. SW786</strain>
    </source>
</reference>
<feature type="compositionally biased region" description="Low complexity" evidence="15">
    <location>
        <begin position="1707"/>
        <end position="1718"/>
    </location>
</feature>